<feature type="compositionally biased region" description="Basic and acidic residues" evidence="3">
    <location>
        <begin position="10"/>
        <end position="22"/>
    </location>
</feature>
<dbReference type="InterPro" id="IPR015424">
    <property type="entry name" value="PyrdxlP-dep_Trfase"/>
</dbReference>
<dbReference type="GO" id="GO:0016846">
    <property type="term" value="F:carbon-sulfur lyase activity"/>
    <property type="evidence" value="ECO:0007669"/>
    <property type="project" value="TreeGrafter"/>
</dbReference>
<keyword evidence="2" id="KW-0663">Pyridoxal phosphate</keyword>
<feature type="region of interest" description="Disordered" evidence="3">
    <location>
        <begin position="1"/>
        <end position="22"/>
    </location>
</feature>
<dbReference type="GO" id="GO:0019346">
    <property type="term" value="P:transsulfuration"/>
    <property type="evidence" value="ECO:0007669"/>
    <property type="project" value="InterPro"/>
</dbReference>
<sequence>MSKRPWGYRTRSEKKEPHWDLHSQTHAVRTGIARSGFGETSEAMYLTSGFTYSSAEEAFDSFAEETDHYLYGRFHNPTIAMFEQRLAAIEGADSCVATGSGMSAMFASLACIVEQGDHVVASAAMFSSCHVVITEFLPKWGVTFELVKGNNSADWAKALSKTTKAVFIETPSNPLLDIVDIKMVSDLAHKVGATVIVDNVMASPVLQKPLTLGADVVMYSATKHIDGQGRVLAGAILGSGSYIQEKLLPFVRHSGPSLSPFNAWVLVKSLETMEMRVERMVSNAQVIAEFLEKQPSIKSVKYPGLKSHPEHKLAMKQMNGGGGTTIGIEFKGSQADVFAFMNKLCVIDISNNLGDSKSLITHPASTTHRRLSPEVQSEMGITPSVLRLSVGLEHSSDLIKDIEQALAK</sequence>
<dbReference type="AlphaFoldDB" id="A0A6J6IR09"/>
<dbReference type="PANTHER" id="PTHR11808:SF80">
    <property type="entry name" value="CYSTATHIONINE GAMMA-LYASE"/>
    <property type="match status" value="1"/>
</dbReference>
<dbReference type="GO" id="GO:0071268">
    <property type="term" value="P:homocysteine biosynthetic process"/>
    <property type="evidence" value="ECO:0007669"/>
    <property type="project" value="InterPro"/>
</dbReference>
<dbReference type="Pfam" id="PF01053">
    <property type="entry name" value="Cys_Met_Meta_PP"/>
    <property type="match status" value="1"/>
</dbReference>
<dbReference type="CDD" id="cd00614">
    <property type="entry name" value="CGS_like"/>
    <property type="match status" value="1"/>
</dbReference>
<dbReference type="NCBIfam" id="TIGR01325">
    <property type="entry name" value="O_suc_HS_sulf"/>
    <property type="match status" value="1"/>
</dbReference>
<dbReference type="InterPro" id="IPR015421">
    <property type="entry name" value="PyrdxlP-dep_Trfase_major"/>
</dbReference>
<proteinExistence type="inferred from homology"/>
<evidence type="ECO:0000256" key="3">
    <source>
        <dbReference type="SAM" id="MobiDB-lite"/>
    </source>
</evidence>
<dbReference type="InterPro" id="IPR006234">
    <property type="entry name" value="O-succ-hSer_sulfhydrylase"/>
</dbReference>
<dbReference type="HAMAP" id="MF_02056">
    <property type="entry name" value="MetZ"/>
    <property type="match status" value="1"/>
</dbReference>
<dbReference type="PANTHER" id="PTHR11808">
    <property type="entry name" value="TRANS-SULFURATION ENZYME FAMILY MEMBER"/>
    <property type="match status" value="1"/>
</dbReference>
<dbReference type="Gene3D" id="3.90.1150.10">
    <property type="entry name" value="Aspartate Aminotransferase, domain 1"/>
    <property type="match status" value="1"/>
</dbReference>
<dbReference type="FunFam" id="3.90.1150.10:FF:000033">
    <property type="entry name" value="Cystathionine gamma-synthase"/>
    <property type="match status" value="1"/>
</dbReference>
<dbReference type="EMBL" id="CAEZVP010000013">
    <property type="protein sequence ID" value="CAB4627020.1"/>
    <property type="molecule type" value="Genomic_DNA"/>
</dbReference>
<evidence type="ECO:0000256" key="2">
    <source>
        <dbReference type="ARBA" id="ARBA00022898"/>
    </source>
</evidence>
<dbReference type="GO" id="GO:0009086">
    <property type="term" value="P:methionine biosynthetic process"/>
    <property type="evidence" value="ECO:0007669"/>
    <property type="project" value="UniProtKB-ARBA"/>
</dbReference>
<dbReference type="InterPro" id="IPR015422">
    <property type="entry name" value="PyrdxlP-dep_Trfase_small"/>
</dbReference>
<comment type="cofactor">
    <cofactor evidence="1">
        <name>pyridoxal 5'-phosphate</name>
        <dbReference type="ChEBI" id="CHEBI:597326"/>
    </cofactor>
</comment>
<name>A0A6J6IR09_9ZZZZ</name>
<dbReference type="FunFam" id="3.40.640.10:FF:000046">
    <property type="entry name" value="Cystathionine gamma-lyase"/>
    <property type="match status" value="1"/>
</dbReference>
<dbReference type="PIRSF" id="PIRSF001434">
    <property type="entry name" value="CGS"/>
    <property type="match status" value="1"/>
</dbReference>
<dbReference type="GO" id="GO:0030170">
    <property type="term" value="F:pyridoxal phosphate binding"/>
    <property type="evidence" value="ECO:0007669"/>
    <property type="project" value="InterPro"/>
</dbReference>
<dbReference type="InterPro" id="IPR000277">
    <property type="entry name" value="Cys/Met-Metab_PyrdxlP-dep_enz"/>
</dbReference>
<gene>
    <name evidence="4" type="ORF">UFOPK2046_00151</name>
</gene>
<organism evidence="4">
    <name type="scientific">freshwater metagenome</name>
    <dbReference type="NCBI Taxonomy" id="449393"/>
    <lineage>
        <taxon>unclassified sequences</taxon>
        <taxon>metagenomes</taxon>
        <taxon>ecological metagenomes</taxon>
    </lineage>
</organism>
<dbReference type="GO" id="GO:0005737">
    <property type="term" value="C:cytoplasm"/>
    <property type="evidence" value="ECO:0007669"/>
    <property type="project" value="TreeGrafter"/>
</dbReference>
<evidence type="ECO:0000313" key="4">
    <source>
        <dbReference type="EMBL" id="CAB4627020.1"/>
    </source>
</evidence>
<protein>
    <submittedName>
        <fullName evidence="4">Unannotated protein</fullName>
    </submittedName>
</protein>
<evidence type="ECO:0000256" key="1">
    <source>
        <dbReference type="ARBA" id="ARBA00001933"/>
    </source>
</evidence>
<accession>A0A6J6IR09</accession>
<reference evidence="4" key="1">
    <citation type="submission" date="2020-05" db="EMBL/GenBank/DDBJ databases">
        <authorList>
            <person name="Chiriac C."/>
            <person name="Salcher M."/>
            <person name="Ghai R."/>
            <person name="Kavagutti S V."/>
        </authorList>
    </citation>
    <scope>NUCLEOTIDE SEQUENCE</scope>
</reference>
<dbReference type="Gene3D" id="3.40.640.10">
    <property type="entry name" value="Type I PLP-dependent aspartate aminotransferase-like (Major domain)"/>
    <property type="match status" value="1"/>
</dbReference>
<dbReference type="SUPFAM" id="SSF53383">
    <property type="entry name" value="PLP-dependent transferases"/>
    <property type="match status" value="1"/>
</dbReference>